<dbReference type="SMART" id="SM00267">
    <property type="entry name" value="GGDEF"/>
    <property type="match status" value="1"/>
</dbReference>
<evidence type="ECO:0000313" key="4">
    <source>
        <dbReference type="EMBL" id="VUX45007.1"/>
    </source>
</evidence>
<dbReference type="CDD" id="cd01949">
    <property type="entry name" value="GGDEF"/>
    <property type="match status" value="1"/>
</dbReference>
<keyword evidence="5" id="KW-1185">Reference proteome</keyword>
<evidence type="ECO:0000259" key="3">
    <source>
        <dbReference type="PROSITE" id="PS50887"/>
    </source>
</evidence>
<dbReference type="AlphaFoldDB" id="A0A564WBV6"/>
<accession>A0A564WBV6</accession>
<dbReference type="InterPro" id="IPR029787">
    <property type="entry name" value="Nucleotide_cyclase"/>
</dbReference>
<organism evidence="4 5">
    <name type="scientific">Candidatus Defluviicoccus seviourii</name>
    <dbReference type="NCBI Taxonomy" id="2565273"/>
    <lineage>
        <taxon>Bacteria</taxon>
        <taxon>Pseudomonadati</taxon>
        <taxon>Pseudomonadota</taxon>
        <taxon>Alphaproteobacteria</taxon>
        <taxon>Rhodospirillales</taxon>
        <taxon>Rhodospirillaceae</taxon>
        <taxon>Defluviicoccus</taxon>
    </lineage>
</organism>
<dbReference type="InterPro" id="IPR000160">
    <property type="entry name" value="GGDEF_dom"/>
</dbReference>
<proteinExistence type="predicted"/>
<dbReference type="EMBL" id="UXAT02000001">
    <property type="protein sequence ID" value="VUX45007.1"/>
    <property type="molecule type" value="Genomic_DNA"/>
</dbReference>
<dbReference type="GO" id="GO:0043709">
    <property type="term" value="P:cell adhesion involved in single-species biofilm formation"/>
    <property type="evidence" value="ECO:0007669"/>
    <property type="project" value="TreeGrafter"/>
</dbReference>
<sequence length="346" mass="36830">MDDNAFLSATTAHAEAAIAKLKELDLPLTAAALHVWNSYFAGDPPALVEEIDHLIADDAPITSSICETLFERHFGSNGEAAAVDAAFGSLGKVLAGIETDIADAHGLLVKGRDLLRLCCSPNAIRTKTPQETMQAVVRAAAHILEGEKGLRERLAVAGERLETAREGANAALADSRIDSLTKVANWKAFYGNLRSAAAEVAEKRGRLVVLMLDIDRFTTFNQRHGRANGDQLLRMIASELQKTFGRGGFVARHGCDSFGIVLPGAETEAVVAMANAFRTAFASRKIINKATAQPLGVITLSIGVTEYRRGEALAHLMFRCRGALGLARTEGGDRVMAATAAKPAAN</sequence>
<gene>
    <name evidence="4" type="ORF">DF3PA_10132</name>
</gene>
<evidence type="ECO:0000313" key="5">
    <source>
        <dbReference type="Proteomes" id="UP000326641"/>
    </source>
</evidence>
<dbReference type="PANTHER" id="PTHR45138:SF9">
    <property type="entry name" value="DIGUANYLATE CYCLASE DGCM-RELATED"/>
    <property type="match status" value="1"/>
</dbReference>
<feature type="domain" description="GGDEF" evidence="3">
    <location>
        <begin position="205"/>
        <end position="340"/>
    </location>
</feature>
<dbReference type="SUPFAM" id="SSF55073">
    <property type="entry name" value="Nucleotide cyclase"/>
    <property type="match status" value="1"/>
</dbReference>
<comment type="catalytic activity">
    <reaction evidence="2">
        <text>2 GTP = 3',3'-c-di-GMP + 2 diphosphate</text>
        <dbReference type="Rhea" id="RHEA:24898"/>
        <dbReference type="ChEBI" id="CHEBI:33019"/>
        <dbReference type="ChEBI" id="CHEBI:37565"/>
        <dbReference type="ChEBI" id="CHEBI:58805"/>
        <dbReference type="EC" id="2.7.7.65"/>
    </reaction>
</comment>
<evidence type="ECO:0000256" key="1">
    <source>
        <dbReference type="ARBA" id="ARBA00012528"/>
    </source>
</evidence>
<dbReference type="InterPro" id="IPR050469">
    <property type="entry name" value="Diguanylate_Cyclase"/>
</dbReference>
<dbReference type="EC" id="2.7.7.65" evidence="1"/>
<comment type="caution">
    <text evidence="4">The sequence shown here is derived from an EMBL/GenBank/DDBJ whole genome shotgun (WGS) entry which is preliminary data.</text>
</comment>
<dbReference type="Pfam" id="PF00990">
    <property type="entry name" value="GGDEF"/>
    <property type="match status" value="1"/>
</dbReference>
<dbReference type="PROSITE" id="PS50887">
    <property type="entry name" value="GGDEF"/>
    <property type="match status" value="1"/>
</dbReference>
<dbReference type="GO" id="GO:1902201">
    <property type="term" value="P:negative regulation of bacterial-type flagellum-dependent cell motility"/>
    <property type="evidence" value="ECO:0007669"/>
    <property type="project" value="TreeGrafter"/>
</dbReference>
<dbReference type="NCBIfam" id="TIGR00254">
    <property type="entry name" value="GGDEF"/>
    <property type="match status" value="1"/>
</dbReference>
<dbReference type="GO" id="GO:0052621">
    <property type="term" value="F:diguanylate cyclase activity"/>
    <property type="evidence" value="ECO:0007669"/>
    <property type="project" value="UniProtKB-EC"/>
</dbReference>
<protein>
    <recommendedName>
        <fullName evidence="1">diguanylate cyclase</fullName>
        <ecNumber evidence="1">2.7.7.65</ecNumber>
    </recommendedName>
</protein>
<evidence type="ECO:0000256" key="2">
    <source>
        <dbReference type="ARBA" id="ARBA00034247"/>
    </source>
</evidence>
<reference evidence="4" key="1">
    <citation type="submission" date="2018-11" db="EMBL/GenBank/DDBJ databases">
        <authorList>
            <person name="Onetto C."/>
        </authorList>
    </citation>
    <scope>NUCLEOTIDE SEQUENCE [LARGE SCALE GENOMIC DNA]</scope>
</reference>
<dbReference type="GO" id="GO:0005886">
    <property type="term" value="C:plasma membrane"/>
    <property type="evidence" value="ECO:0007669"/>
    <property type="project" value="TreeGrafter"/>
</dbReference>
<dbReference type="InterPro" id="IPR043128">
    <property type="entry name" value="Rev_trsase/Diguanyl_cyclase"/>
</dbReference>
<dbReference type="Proteomes" id="UP000326641">
    <property type="component" value="Unassembled WGS sequence"/>
</dbReference>
<dbReference type="PANTHER" id="PTHR45138">
    <property type="entry name" value="REGULATORY COMPONENTS OF SENSORY TRANSDUCTION SYSTEM"/>
    <property type="match status" value="1"/>
</dbReference>
<name>A0A564WBV6_9PROT</name>
<dbReference type="Gene3D" id="3.30.70.270">
    <property type="match status" value="1"/>
</dbReference>